<evidence type="ECO:0000256" key="2">
    <source>
        <dbReference type="ARBA" id="ARBA00022679"/>
    </source>
</evidence>
<dbReference type="PROSITE" id="PS50994">
    <property type="entry name" value="INTEGRASE"/>
    <property type="match status" value="1"/>
</dbReference>
<dbReference type="Gene3D" id="3.30.420.10">
    <property type="entry name" value="Ribonuclease H-like superfamily/Ribonuclease H"/>
    <property type="match status" value="1"/>
</dbReference>
<evidence type="ECO:0000256" key="4">
    <source>
        <dbReference type="ARBA" id="ARBA00022722"/>
    </source>
</evidence>
<evidence type="ECO:0000259" key="10">
    <source>
        <dbReference type="PROSITE" id="PS50994"/>
    </source>
</evidence>
<evidence type="ECO:0000313" key="12">
    <source>
        <dbReference type="EMBL" id="SSX20584.1"/>
    </source>
</evidence>
<dbReference type="GO" id="GO:0015074">
    <property type="term" value="P:DNA integration"/>
    <property type="evidence" value="ECO:0007669"/>
    <property type="project" value="InterPro"/>
</dbReference>
<evidence type="ECO:0000256" key="5">
    <source>
        <dbReference type="ARBA" id="ARBA00022759"/>
    </source>
</evidence>
<feature type="coiled-coil region" evidence="8">
    <location>
        <begin position="182"/>
        <end position="209"/>
    </location>
</feature>
<gene>
    <name evidence="12" type="primary">CSON001822</name>
</gene>
<dbReference type="InterPro" id="IPR036397">
    <property type="entry name" value="RNaseH_sf"/>
</dbReference>
<evidence type="ECO:0000313" key="11">
    <source>
        <dbReference type="EMBL" id="SSX00204.1"/>
    </source>
</evidence>
<dbReference type="Pfam" id="PF00665">
    <property type="entry name" value="rve"/>
    <property type="match status" value="1"/>
</dbReference>
<dbReference type="EC" id="2.7.7.49" evidence="1"/>
<evidence type="ECO:0000256" key="7">
    <source>
        <dbReference type="ARBA" id="ARBA00022918"/>
    </source>
</evidence>
<dbReference type="InterPro" id="IPR041588">
    <property type="entry name" value="Integrase_H2C2"/>
</dbReference>
<sequence>MIYEMANDHAEDTIHDQTMTVPPAITVSVVNNFNYEQFVLPGADGDVYKVWNDWHQGLIHILEASNTPEEKKFSSLLAYGGKDLRNIYSSINNGTIPKSEKFETAIEKLEEFFKPKQHATYLRVKFWEMTKRDDETIDDFVSKLNEKKKHCNFGTTKQEIEDFVMTDKFLLSMPQYIKQELIKDKKLNFESAVRQAKELESSRNQARELSQPVKEKQFFGSVNRLNDRRLQSHERRPFAGNHRLGTQDRRNTVCFRCNNRNHTSESERCPARNAHCFDCQARGHWANTAFCKKRKDSSREYESNPKRRRVNYIKDDENEIVCNVNSAGVSVVCQIEGLYVKMLVDSGTNRNIIDERTYKLMMEKGFKPRKQLENKRIRFVGYGNTELKQVTAFEAKISCEVNLKRYDCMSTFYVIRNGAQPLLCKETAEILGILFITVPDRNYGAINAIGDVQDIDLPEVKDKVPFPKIKGVKIHLAIKEGFAPVQLNLRRTPVALTDMVKSKLLELEQQDIIERVIVYRSGKTNIADPFSRLPIRTDDAFDEDSDVFINSVLSSVAVDIREVEQASREDGVLQVLKEAIDNRCFDKEEILEYKFCQNELAYVGNIITRGTLIVVPASLQERFLELAHEGHLGETMMKRRLRARCWFPKMDSKIEKFVKSCHACLLVSAPCAPEPLSRKKLPNKPFMDIAIDFLGPLPSGEFLLVVVDYFSRWMDVKIMNIITSEATIQKLEDIFLYQGYPISITLDNGRQFVSTKFKEYCTEHKIILNHTAPYWPQANGEVERQNRTLLKRLKIGNANGNWKTELRNFLIAYNSTPHSTTNRSPNELMGREVRTKIPQLADIEQVPIRDEVVERDFLEKEKGKERADESRKAKNNDIQIGDNVLQKNLIKENKLTTSFGQKEFKVVDRQGPVVTLSNEENGEHYERIVTHVKKIPNTEKASTDIPLGNSQSLDENKRPQRTIKVPKRYID</sequence>
<dbReference type="SUPFAM" id="SSF53098">
    <property type="entry name" value="Ribonuclease H-like"/>
    <property type="match status" value="1"/>
</dbReference>
<evidence type="ECO:0000256" key="8">
    <source>
        <dbReference type="SAM" id="Coils"/>
    </source>
</evidence>
<reference evidence="11" key="1">
    <citation type="submission" date="2018-04" db="EMBL/GenBank/DDBJ databases">
        <authorList>
            <person name="Go L.Y."/>
            <person name="Mitchell J.A."/>
        </authorList>
    </citation>
    <scope>NUCLEOTIDE SEQUENCE</scope>
    <source>
        <tissue evidence="11">Whole organism</tissue>
    </source>
</reference>
<dbReference type="Gene3D" id="1.10.340.70">
    <property type="match status" value="1"/>
</dbReference>
<keyword evidence="2" id="KW-0808">Transferase</keyword>
<dbReference type="OMA" id="YEMANDH"/>
<dbReference type="EMBL" id="UFQT01000128">
    <property type="protein sequence ID" value="SSX20584.1"/>
    <property type="molecule type" value="Genomic_DNA"/>
</dbReference>
<keyword evidence="5" id="KW-0255">Endonuclease</keyword>
<dbReference type="InterPro" id="IPR001584">
    <property type="entry name" value="Integrase_cat-core"/>
</dbReference>
<dbReference type="GO" id="GO:0006508">
    <property type="term" value="P:proteolysis"/>
    <property type="evidence" value="ECO:0007669"/>
    <property type="project" value="InterPro"/>
</dbReference>
<dbReference type="EMBL" id="UFQS01000128">
    <property type="protein sequence ID" value="SSX00204.1"/>
    <property type="molecule type" value="Genomic_DNA"/>
</dbReference>
<reference evidence="12" key="2">
    <citation type="submission" date="2018-07" db="EMBL/GenBank/DDBJ databases">
        <authorList>
            <person name="Quirk P.G."/>
            <person name="Krulwich T.A."/>
        </authorList>
    </citation>
    <scope>NUCLEOTIDE SEQUENCE</scope>
</reference>
<dbReference type="InterPro" id="IPR001969">
    <property type="entry name" value="Aspartic_peptidase_AS"/>
</dbReference>
<keyword evidence="3" id="KW-0548">Nucleotidyltransferase</keyword>
<dbReference type="InterPro" id="IPR050951">
    <property type="entry name" value="Retrovirus_Pol_polyprotein"/>
</dbReference>
<evidence type="ECO:0000256" key="3">
    <source>
        <dbReference type="ARBA" id="ARBA00022695"/>
    </source>
</evidence>
<dbReference type="Pfam" id="PF17921">
    <property type="entry name" value="Integrase_H2C2"/>
    <property type="match status" value="1"/>
</dbReference>
<keyword evidence="8" id="KW-0175">Coiled coil</keyword>
<accession>A0A336LRD2</accession>
<feature type="compositionally biased region" description="Basic residues" evidence="9">
    <location>
        <begin position="959"/>
        <end position="971"/>
    </location>
</feature>
<dbReference type="PANTHER" id="PTHR37984:SF11">
    <property type="entry name" value="INTEGRASE CATALYTIC DOMAIN-CONTAINING PROTEIN"/>
    <property type="match status" value="1"/>
</dbReference>
<dbReference type="AlphaFoldDB" id="A0A336LRD2"/>
<feature type="domain" description="Integrase catalytic" evidence="10">
    <location>
        <begin position="681"/>
        <end position="833"/>
    </location>
</feature>
<dbReference type="FunFam" id="3.30.420.10:FF:000063">
    <property type="entry name" value="Retrovirus-related Pol polyprotein from transposon 297-like Protein"/>
    <property type="match status" value="1"/>
</dbReference>
<dbReference type="InterPro" id="IPR012337">
    <property type="entry name" value="RNaseH-like_sf"/>
</dbReference>
<keyword evidence="7" id="KW-0695">RNA-directed DNA polymerase</keyword>
<keyword evidence="4" id="KW-0540">Nuclease</keyword>
<name>A0A336LRD2_CULSO</name>
<dbReference type="GO" id="GO:0004519">
    <property type="term" value="F:endonuclease activity"/>
    <property type="evidence" value="ECO:0007669"/>
    <property type="project" value="UniProtKB-KW"/>
</dbReference>
<feature type="region of interest" description="Disordered" evidence="9">
    <location>
        <begin position="937"/>
        <end position="971"/>
    </location>
</feature>
<organism evidence="12">
    <name type="scientific">Culicoides sonorensis</name>
    <name type="common">Biting midge</name>
    <dbReference type="NCBI Taxonomy" id="179676"/>
    <lineage>
        <taxon>Eukaryota</taxon>
        <taxon>Metazoa</taxon>
        <taxon>Ecdysozoa</taxon>
        <taxon>Arthropoda</taxon>
        <taxon>Hexapoda</taxon>
        <taxon>Insecta</taxon>
        <taxon>Pterygota</taxon>
        <taxon>Neoptera</taxon>
        <taxon>Endopterygota</taxon>
        <taxon>Diptera</taxon>
        <taxon>Nematocera</taxon>
        <taxon>Chironomoidea</taxon>
        <taxon>Ceratopogonidae</taxon>
        <taxon>Ceratopogoninae</taxon>
        <taxon>Culicoides</taxon>
        <taxon>Monoculicoides</taxon>
    </lineage>
</organism>
<proteinExistence type="predicted"/>
<dbReference type="GO" id="GO:0003964">
    <property type="term" value="F:RNA-directed DNA polymerase activity"/>
    <property type="evidence" value="ECO:0007669"/>
    <property type="project" value="UniProtKB-KW"/>
</dbReference>
<evidence type="ECO:0000256" key="1">
    <source>
        <dbReference type="ARBA" id="ARBA00012493"/>
    </source>
</evidence>
<evidence type="ECO:0000256" key="6">
    <source>
        <dbReference type="ARBA" id="ARBA00022801"/>
    </source>
</evidence>
<dbReference type="PANTHER" id="PTHR37984">
    <property type="entry name" value="PROTEIN CBG26694"/>
    <property type="match status" value="1"/>
</dbReference>
<dbReference type="VEuPathDB" id="VectorBase:CSON001822"/>
<keyword evidence="6" id="KW-0378">Hydrolase</keyword>
<dbReference type="PROSITE" id="PS00141">
    <property type="entry name" value="ASP_PROTEASE"/>
    <property type="match status" value="1"/>
</dbReference>
<evidence type="ECO:0000256" key="9">
    <source>
        <dbReference type="SAM" id="MobiDB-lite"/>
    </source>
</evidence>
<dbReference type="GO" id="GO:0003676">
    <property type="term" value="F:nucleic acid binding"/>
    <property type="evidence" value="ECO:0007669"/>
    <property type="project" value="InterPro"/>
</dbReference>
<protein>
    <recommendedName>
        <fullName evidence="1">RNA-directed DNA polymerase</fullName>
        <ecNumber evidence="1">2.7.7.49</ecNumber>
    </recommendedName>
</protein>
<dbReference type="GO" id="GO:0004190">
    <property type="term" value="F:aspartic-type endopeptidase activity"/>
    <property type="evidence" value="ECO:0007669"/>
    <property type="project" value="InterPro"/>
</dbReference>